<dbReference type="AlphaFoldDB" id="A0A1R1XZ42"/>
<organism evidence="1 2">
    <name type="scientific">Smittium culicis</name>
    <dbReference type="NCBI Taxonomy" id="133412"/>
    <lineage>
        <taxon>Eukaryota</taxon>
        <taxon>Fungi</taxon>
        <taxon>Fungi incertae sedis</taxon>
        <taxon>Zoopagomycota</taxon>
        <taxon>Kickxellomycotina</taxon>
        <taxon>Harpellomycetes</taxon>
        <taxon>Harpellales</taxon>
        <taxon>Legeriomycetaceae</taxon>
        <taxon>Smittium</taxon>
    </lineage>
</organism>
<proteinExistence type="predicted"/>
<sequence length="128" mass="15175">MISNLKMDCLNIGTELGYKYLAFDYINDALIDENSDDDEFYEYLLYNNENHLSSNDEIQSDINLISRIDKVIYLIEKVLAILDQSNDNKLRVEAINSKIRRDLHPYYDIINCLKKKSQSTMLNFYKFR</sequence>
<accession>A0A1R1XZ42</accession>
<evidence type="ECO:0000313" key="1">
    <source>
        <dbReference type="EMBL" id="OMJ19961.1"/>
    </source>
</evidence>
<keyword evidence="2" id="KW-1185">Reference proteome</keyword>
<dbReference type="Proteomes" id="UP000187283">
    <property type="component" value="Unassembled WGS sequence"/>
</dbReference>
<evidence type="ECO:0000313" key="2">
    <source>
        <dbReference type="Proteomes" id="UP000187283"/>
    </source>
</evidence>
<name>A0A1R1XZ42_9FUNG</name>
<dbReference type="EMBL" id="LSSN01001357">
    <property type="protein sequence ID" value="OMJ19961.1"/>
    <property type="molecule type" value="Genomic_DNA"/>
</dbReference>
<comment type="caution">
    <text evidence="1">The sequence shown here is derived from an EMBL/GenBank/DDBJ whole genome shotgun (WGS) entry which is preliminary data.</text>
</comment>
<protein>
    <submittedName>
        <fullName evidence="1">Uncharacterized protein</fullName>
    </submittedName>
</protein>
<reference evidence="1 2" key="1">
    <citation type="submission" date="2017-01" db="EMBL/GenBank/DDBJ databases">
        <authorList>
            <person name="Mah S.A."/>
            <person name="Swanson W.J."/>
            <person name="Moy G.W."/>
            <person name="Vacquier V.D."/>
        </authorList>
    </citation>
    <scope>NUCLEOTIDE SEQUENCE [LARGE SCALE GENOMIC DNA]</scope>
    <source>
        <strain evidence="1 2">GSMNP</strain>
    </source>
</reference>
<gene>
    <name evidence="1" type="ORF">AYI70_g4407</name>
</gene>